<dbReference type="GO" id="GO:0004867">
    <property type="term" value="F:serine-type endopeptidase inhibitor activity"/>
    <property type="evidence" value="ECO:0007669"/>
    <property type="project" value="InterPro"/>
</dbReference>
<name>A0A3B3VCT0_9TELE</name>
<dbReference type="GO" id="GO:0042981">
    <property type="term" value="P:regulation of apoptotic process"/>
    <property type="evidence" value="ECO:0007669"/>
    <property type="project" value="TreeGrafter"/>
</dbReference>
<evidence type="ECO:0000256" key="8">
    <source>
        <dbReference type="ARBA" id="ARBA00023157"/>
    </source>
</evidence>
<comment type="similarity">
    <text evidence="3 15">Belongs to the serpin family.</text>
</comment>
<evidence type="ECO:0000256" key="10">
    <source>
        <dbReference type="ARBA" id="ARBA00023322"/>
    </source>
</evidence>
<evidence type="ECO:0000256" key="2">
    <source>
        <dbReference type="ARBA" id="ARBA00004613"/>
    </source>
</evidence>
<keyword evidence="6 16" id="KW-0732">Signal</keyword>
<dbReference type="InterPro" id="IPR023795">
    <property type="entry name" value="Serpin_CS"/>
</dbReference>
<evidence type="ECO:0000256" key="14">
    <source>
        <dbReference type="ARBA" id="ARBA00046068"/>
    </source>
</evidence>
<dbReference type="InterPro" id="IPR023796">
    <property type="entry name" value="Serpin_dom"/>
</dbReference>
<reference evidence="18" key="1">
    <citation type="submission" date="2025-08" db="UniProtKB">
        <authorList>
            <consortium name="Ensembl"/>
        </authorList>
    </citation>
    <scope>IDENTIFICATION</scope>
</reference>
<dbReference type="Gene3D" id="3.30.497.10">
    <property type="entry name" value="Antithrombin, subunit I, domain 2"/>
    <property type="match status" value="1"/>
</dbReference>
<evidence type="ECO:0000256" key="4">
    <source>
        <dbReference type="ARBA" id="ARBA00015105"/>
    </source>
</evidence>
<comment type="function">
    <text evidence="14">Acts directly on vascular smooth muscle as a potent vasoconstrictor, affects cardiac contractility and heart rate through its action on the sympathetic nervous system, and alters renal sodium and water absorption through its ability to stimulate the zona glomerulosa cells of the adrenal cortex to synthesize and secrete aldosterone. Acts by binding to angiotensin receptors AGTR1 and AGTR2. Also binds the DEAR/FBXW7-AS1 receptor.</text>
</comment>
<accession>A0A3B3VCT0</accession>
<evidence type="ECO:0000256" key="1">
    <source>
        <dbReference type="ARBA" id="ARBA00002747"/>
    </source>
</evidence>
<keyword evidence="19" id="KW-1185">Reference proteome</keyword>
<feature type="chain" id="PRO_5017339087" description="Angiotensinogen" evidence="16">
    <location>
        <begin position="23"/>
        <end position="462"/>
    </location>
</feature>
<evidence type="ECO:0000256" key="15">
    <source>
        <dbReference type="RuleBase" id="RU000411"/>
    </source>
</evidence>
<keyword evidence="10" id="KW-0839">Vasoconstrictor</keyword>
<comment type="function">
    <text evidence="12">Is a ligand for the G-protein coupled receptor MAS1. Has vasodilator and antidiuretic effects. Has an antithrombotic effect that involves MAS1-mediated release of nitric oxide from platelets.</text>
</comment>
<evidence type="ECO:0000313" key="19">
    <source>
        <dbReference type="Proteomes" id="UP000261500"/>
    </source>
</evidence>
<dbReference type="SUPFAM" id="SSF56574">
    <property type="entry name" value="Serpins"/>
    <property type="match status" value="1"/>
</dbReference>
<comment type="function">
    <text evidence="1">Essential component of the renin-angiotensin system (RAS), a potent regulator of blood pressure, body fluid and electrolyte homeostasis.</text>
</comment>
<evidence type="ECO:0000256" key="13">
    <source>
        <dbReference type="ARBA" id="ARBA00033182"/>
    </source>
</evidence>
<dbReference type="GO" id="GO:0005615">
    <property type="term" value="C:extracellular space"/>
    <property type="evidence" value="ECO:0007669"/>
    <property type="project" value="InterPro"/>
</dbReference>
<sequence>MQKLHPLLLAALACCWISGSQANRVYIHPFHLFAVDNVSCETLQGSAVKPLETVAVEALDVEVLTPDSRDLSSLDAQTQNMTKRMAVLAGLLNPLGLRMYHAFSRKQNNTVFSPVNTYGSLVAFYLGASKKTAPQLTDLFLGLSSGTDREDCVSLVDGHKILSTLQDINSLVDDGSGDEITTRVWAFARSDAQLSRDFIQGTQDFSDKSFIRGVDFSKHEEAETLVNSFVEKTSDGKLTNVFKGLNPSSNFLFISSFSFKGNWMAAFQPDKISMEEFHVDETTKVTTSTMTRTYNYHYLNDKVNRCTVVKLPLSKQSHMLLMLPHEGTTLGHVENKLLASFMGGWHKNLREGLLELSLPKFSLSSVIDIHDLLSTMNTSLGSTLLGSQAEFSRLSNTSPFSVDKAMNNVMFEMSGEAAEPQAGPTEAGVALKLSINRPFFFSVIEEHYESILLLGKITNPTL</sequence>
<evidence type="ECO:0000259" key="17">
    <source>
        <dbReference type="SMART" id="SM00093"/>
    </source>
</evidence>
<evidence type="ECO:0000256" key="7">
    <source>
        <dbReference type="ARBA" id="ARBA00022858"/>
    </source>
</evidence>
<dbReference type="GO" id="GO:0003081">
    <property type="term" value="P:regulation of systemic arterial blood pressure by renin-angiotensin"/>
    <property type="evidence" value="ECO:0007669"/>
    <property type="project" value="InterPro"/>
</dbReference>
<evidence type="ECO:0000256" key="11">
    <source>
        <dbReference type="ARBA" id="ARBA00029380"/>
    </source>
</evidence>
<evidence type="ECO:0000256" key="3">
    <source>
        <dbReference type="ARBA" id="ARBA00009500"/>
    </source>
</evidence>
<keyword evidence="7" id="KW-0838">Vasoactive</keyword>
<dbReference type="AlphaFoldDB" id="A0A3B3VCT0"/>
<comment type="function">
    <text evidence="11">Stimulates aldosterone release.</text>
</comment>
<feature type="domain" description="Serpin" evidence="17">
    <location>
        <begin position="97"/>
        <end position="460"/>
    </location>
</feature>
<evidence type="ECO:0000313" key="18">
    <source>
        <dbReference type="Ensembl" id="ENSPLAP00000022751.1"/>
    </source>
</evidence>
<feature type="signal peptide" evidence="16">
    <location>
        <begin position="1"/>
        <end position="22"/>
    </location>
</feature>
<dbReference type="Pfam" id="PF00079">
    <property type="entry name" value="Serpin"/>
    <property type="match status" value="1"/>
</dbReference>
<keyword evidence="5" id="KW-0964">Secreted</keyword>
<keyword evidence="8" id="KW-1015">Disulfide bond</keyword>
<dbReference type="Proteomes" id="UP000261500">
    <property type="component" value="Unplaced"/>
</dbReference>
<organism evidence="18 19">
    <name type="scientific">Poecilia latipinna</name>
    <name type="common">sailfin molly</name>
    <dbReference type="NCBI Taxonomy" id="48699"/>
    <lineage>
        <taxon>Eukaryota</taxon>
        <taxon>Metazoa</taxon>
        <taxon>Chordata</taxon>
        <taxon>Craniata</taxon>
        <taxon>Vertebrata</taxon>
        <taxon>Euteleostomi</taxon>
        <taxon>Actinopterygii</taxon>
        <taxon>Neopterygii</taxon>
        <taxon>Teleostei</taxon>
        <taxon>Neoteleostei</taxon>
        <taxon>Acanthomorphata</taxon>
        <taxon>Ovalentaria</taxon>
        <taxon>Atherinomorphae</taxon>
        <taxon>Cyprinodontiformes</taxon>
        <taxon>Poeciliidae</taxon>
        <taxon>Poeciliinae</taxon>
        <taxon>Poecilia</taxon>
    </lineage>
</organism>
<evidence type="ECO:0000256" key="6">
    <source>
        <dbReference type="ARBA" id="ARBA00022729"/>
    </source>
</evidence>
<evidence type="ECO:0000256" key="9">
    <source>
        <dbReference type="ARBA" id="ARBA00023180"/>
    </source>
</evidence>
<evidence type="ECO:0000256" key="16">
    <source>
        <dbReference type="SAM" id="SignalP"/>
    </source>
</evidence>
<dbReference type="PANTHER" id="PTHR11461">
    <property type="entry name" value="SERINE PROTEASE INHIBITOR, SERPIN"/>
    <property type="match status" value="1"/>
</dbReference>
<protein>
    <recommendedName>
        <fullName evidence="4">Angiotensinogen</fullName>
    </recommendedName>
    <alternativeName>
        <fullName evidence="13">Serpin A8</fullName>
    </alternativeName>
</protein>
<dbReference type="PRINTS" id="PR00654">
    <property type="entry name" value="ANGIOTENSNGN"/>
</dbReference>
<proteinExistence type="inferred from homology"/>
<evidence type="ECO:0000256" key="12">
    <source>
        <dbReference type="ARBA" id="ARBA00029391"/>
    </source>
</evidence>
<evidence type="ECO:0000256" key="5">
    <source>
        <dbReference type="ARBA" id="ARBA00022525"/>
    </source>
</evidence>
<keyword evidence="9" id="KW-0325">Glycoprotein</keyword>
<reference evidence="18" key="2">
    <citation type="submission" date="2025-09" db="UniProtKB">
        <authorList>
            <consortium name="Ensembl"/>
        </authorList>
    </citation>
    <scope>IDENTIFICATION</scope>
</reference>
<dbReference type="SMART" id="SM00093">
    <property type="entry name" value="SERPIN"/>
    <property type="match status" value="1"/>
</dbReference>
<dbReference type="InterPro" id="IPR000215">
    <property type="entry name" value="Serpin_fam"/>
</dbReference>
<dbReference type="GO" id="GO:0042310">
    <property type="term" value="P:vasoconstriction"/>
    <property type="evidence" value="ECO:0007669"/>
    <property type="project" value="UniProtKB-KW"/>
</dbReference>
<dbReference type="GeneTree" id="ENSGT00890000139531"/>
<dbReference type="InterPro" id="IPR000227">
    <property type="entry name" value="Angiotensinogen"/>
</dbReference>
<comment type="subcellular location">
    <subcellularLocation>
        <location evidence="2">Secreted</location>
    </subcellularLocation>
</comment>
<dbReference type="InterPro" id="IPR042185">
    <property type="entry name" value="Serpin_sf_2"/>
</dbReference>
<dbReference type="InterPro" id="IPR036186">
    <property type="entry name" value="Serpin_sf"/>
</dbReference>
<dbReference type="InterPro" id="IPR042178">
    <property type="entry name" value="Serpin_sf_1"/>
</dbReference>
<dbReference type="PROSITE" id="PS00284">
    <property type="entry name" value="SERPIN"/>
    <property type="match status" value="1"/>
</dbReference>
<dbReference type="STRING" id="48699.ENSPLAP00000022751"/>
<dbReference type="Ensembl" id="ENSPLAT00000007737.1">
    <property type="protein sequence ID" value="ENSPLAP00000022751.1"/>
    <property type="gene ID" value="ENSPLAG00000007499.1"/>
</dbReference>
<dbReference type="Gene3D" id="2.30.39.10">
    <property type="entry name" value="Alpha-1-antitrypsin, domain 1"/>
    <property type="match status" value="1"/>
</dbReference>
<dbReference type="PANTHER" id="PTHR11461:SF13">
    <property type="entry name" value="ANGIOTENSINOGEN"/>
    <property type="match status" value="1"/>
</dbReference>